<organism evidence="3 4">
    <name type="scientific">Planosporangium thailandense</name>
    <dbReference type="NCBI Taxonomy" id="765197"/>
    <lineage>
        <taxon>Bacteria</taxon>
        <taxon>Bacillati</taxon>
        <taxon>Actinomycetota</taxon>
        <taxon>Actinomycetes</taxon>
        <taxon>Micromonosporales</taxon>
        <taxon>Micromonosporaceae</taxon>
        <taxon>Planosporangium</taxon>
    </lineage>
</organism>
<dbReference type="InterPro" id="IPR038670">
    <property type="entry name" value="HslJ-like_sf"/>
</dbReference>
<accession>A0ABX0XSS7</accession>
<evidence type="ECO:0000259" key="2">
    <source>
        <dbReference type="Pfam" id="PF03724"/>
    </source>
</evidence>
<feature type="domain" description="DUF306" evidence="2">
    <location>
        <begin position="147"/>
        <end position="253"/>
    </location>
</feature>
<name>A0ABX0XSS7_9ACTN</name>
<protein>
    <submittedName>
        <fullName evidence="3">META domain-containing protein</fullName>
    </submittedName>
</protein>
<evidence type="ECO:0000256" key="1">
    <source>
        <dbReference type="SAM" id="SignalP"/>
    </source>
</evidence>
<dbReference type="PANTHER" id="PTHR35535">
    <property type="entry name" value="HEAT SHOCK PROTEIN HSLJ"/>
    <property type="match status" value="1"/>
</dbReference>
<feature type="domain" description="DUF306" evidence="2">
    <location>
        <begin position="50"/>
        <end position="134"/>
    </location>
</feature>
<proteinExistence type="predicted"/>
<dbReference type="Proteomes" id="UP000722989">
    <property type="component" value="Unassembled WGS sequence"/>
</dbReference>
<dbReference type="InterPro" id="IPR005184">
    <property type="entry name" value="DUF306_Meta_HslJ"/>
</dbReference>
<keyword evidence="4" id="KW-1185">Reference proteome</keyword>
<feature type="chain" id="PRO_5046325124" evidence="1">
    <location>
        <begin position="23"/>
        <end position="260"/>
    </location>
</feature>
<gene>
    <name evidence="3" type="ORF">HC031_04890</name>
</gene>
<dbReference type="EMBL" id="JAATVY010000002">
    <property type="protein sequence ID" value="NJC69062.1"/>
    <property type="molecule type" value="Genomic_DNA"/>
</dbReference>
<evidence type="ECO:0000313" key="4">
    <source>
        <dbReference type="Proteomes" id="UP000722989"/>
    </source>
</evidence>
<reference evidence="3 4" key="1">
    <citation type="submission" date="2020-03" db="EMBL/GenBank/DDBJ databases">
        <title>WGS of the type strain of Planosporangium spp.</title>
        <authorList>
            <person name="Thawai C."/>
        </authorList>
    </citation>
    <scope>NUCLEOTIDE SEQUENCE [LARGE SCALE GENOMIC DNA]</scope>
    <source>
        <strain evidence="3 4">TBRC 5610</strain>
    </source>
</reference>
<dbReference type="PANTHER" id="PTHR35535:SF2">
    <property type="entry name" value="DUF306 DOMAIN-CONTAINING PROTEIN"/>
    <property type="match status" value="1"/>
</dbReference>
<evidence type="ECO:0000313" key="3">
    <source>
        <dbReference type="EMBL" id="NJC69062.1"/>
    </source>
</evidence>
<dbReference type="RefSeq" id="WP_167923920.1">
    <property type="nucleotide sequence ID" value="NZ_JAATVY010000002.1"/>
</dbReference>
<feature type="signal peptide" evidence="1">
    <location>
        <begin position="1"/>
        <end position="22"/>
    </location>
</feature>
<dbReference type="Gene3D" id="2.40.128.270">
    <property type="match status" value="2"/>
</dbReference>
<dbReference type="Pfam" id="PF03724">
    <property type="entry name" value="META"/>
    <property type="match status" value="2"/>
</dbReference>
<dbReference type="PROSITE" id="PS51257">
    <property type="entry name" value="PROKAR_LIPOPROTEIN"/>
    <property type="match status" value="1"/>
</dbReference>
<keyword evidence="1" id="KW-0732">Signal</keyword>
<dbReference type="InterPro" id="IPR053147">
    <property type="entry name" value="Hsp_HslJ-like"/>
</dbReference>
<comment type="caution">
    <text evidence="3">The sequence shown here is derived from an EMBL/GenBank/DDBJ whole genome shotgun (WGS) entry which is preliminary data.</text>
</comment>
<sequence length="260" mass="27154">MTARLTPVVLTTVLVAAGGCAAKGGSAAPQPLWQRTFLSTAVTEHGQPRPLVAGTRIRLTFDNGRVQAHAGCNQLAGQARVDGDRLVVSQVMSTDMACGPEGQQQDAWLSSFLTAGPNWQLDGDHLTLRTVQAELRLTDRRSVDPDRPLVGTRWTVESILGGQQTSSIPAGVTAYLTFDPNGRVTGSTGCNTLSASARRDGDTVTFDAVTVTKRACDGDAARVESAVLAALTGRAAIHIAADTLTITQPDGHGLGLRATG</sequence>